<dbReference type="EMBL" id="FOXQ01000001">
    <property type="protein sequence ID" value="SFP57880.1"/>
    <property type="molecule type" value="Genomic_DNA"/>
</dbReference>
<evidence type="ECO:0000313" key="1">
    <source>
        <dbReference type="EMBL" id="SFP57880.1"/>
    </source>
</evidence>
<organism evidence="1 2">
    <name type="scientific">Parafilimonas terrae</name>
    <dbReference type="NCBI Taxonomy" id="1465490"/>
    <lineage>
        <taxon>Bacteria</taxon>
        <taxon>Pseudomonadati</taxon>
        <taxon>Bacteroidota</taxon>
        <taxon>Chitinophagia</taxon>
        <taxon>Chitinophagales</taxon>
        <taxon>Chitinophagaceae</taxon>
        <taxon>Parafilimonas</taxon>
    </lineage>
</organism>
<protein>
    <submittedName>
        <fullName evidence="1">Uncharacterized protein</fullName>
    </submittedName>
</protein>
<gene>
    <name evidence="1" type="ORF">SAMN05444277_101250</name>
</gene>
<reference evidence="1 2" key="1">
    <citation type="submission" date="2016-10" db="EMBL/GenBank/DDBJ databases">
        <authorList>
            <person name="de Groot N.N."/>
        </authorList>
    </citation>
    <scope>NUCLEOTIDE SEQUENCE [LARGE SCALE GENOMIC DNA]</scope>
    <source>
        <strain evidence="1 2">DSM 28286</strain>
    </source>
</reference>
<dbReference type="AlphaFoldDB" id="A0A1I5RHN6"/>
<dbReference type="Proteomes" id="UP000199031">
    <property type="component" value="Unassembled WGS sequence"/>
</dbReference>
<evidence type="ECO:0000313" key="2">
    <source>
        <dbReference type="Proteomes" id="UP000199031"/>
    </source>
</evidence>
<keyword evidence="2" id="KW-1185">Reference proteome</keyword>
<accession>A0A1I5RHN6</accession>
<dbReference type="RefSeq" id="WP_143075720.1">
    <property type="nucleotide sequence ID" value="NZ_FOXQ01000001.1"/>
</dbReference>
<sequence length="312" mass="34744">MVYSAQHIAAQNQSKKRSQFFNNTVQAKPFFSPVLQLKPAGEKVETVMPGVPEETAKYLEELNRDFDKARKNLCELSRELFKQAINTKGIINSDTAMALDVFSNVAANCSSLSGYIKLKPKSIAGTGVYKTYAHNYTDDFTGSKEGRDKFDANDWHQAVKQGTNAGTREEIAGVGGFYQRSNDTINLPEDATLGSALHESMHRMSGSRFRSFTRKFTDPDFLSEGATQYFTDKVLMDIGLPKMSGHKYGSNVAAIENLVRKMNGNFDALARLYFQDDITAFHEILFALQLAPDLKTMIANPGQKIYDAVKTN</sequence>
<proteinExistence type="predicted"/>
<dbReference type="STRING" id="1465490.SAMN05444277_101250"/>
<name>A0A1I5RHN6_9BACT</name>